<feature type="domain" description="Histidine kinase" evidence="20">
    <location>
        <begin position="280"/>
        <end position="471"/>
    </location>
</feature>
<keyword evidence="11" id="KW-0479">Metal-binding</keyword>
<evidence type="ECO:0000256" key="5">
    <source>
        <dbReference type="ARBA" id="ARBA00012438"/>
    </source>
</evidence>
<evidence type="ECO:0000256" key="1">
    <source>
        <dbReference type="ARBA" id="ARBA00000085"/>
    </source>
</evidence>
<dbReference type="GO" id="GO:0046983">
    <property type="term" value="F:protein dimerization activity"/>
    <property type="evidence" value="ECO:0007669"/>
    <property type="project" value="InterPro"/>
</dbReference>
<dbReference type="PANTHER" id="PTHR24421">
    <property type="entry name" value="NITRATE/NITRITE SENSOR PROTEIN NARX-RELATED"/>
    <property type="match status" value="1"/>
</dbReference>
<feature type="domain" description="HAMP" evidence="21">
    <location>
        <begin position="199"/>
        <end position="251"/>
    </location>
</feature>
<keyword evidence="19" id="KW-0472">Membrane</keyword>
<dbReference type="Gene3D" id="6.10.340.10">
    <property type="match status" value="1"/>
</dbReference>
<keyword evidence="9" id="KW-0597">Phosphoprotein</keyword>
<dbReference type="Proteomes" id="UP000580043">
    <property type="component" value="Unassembled WGS sequence"/>
</dbReference>
<comment type="caution">
    <text evidence="22">The sequence shown here is derived from an EMBL/GenBank/DDBJ whole genome shotgun (WGS) entry which is preliminary data.</text>
</comment>
<dbReference type="GO" id="GO:0051539">
    <property type="term" value="F:4 iron, 4 sulfur cluster binding"/>
    <property type="evidence" value="ECO:0007669"/>
    <property type="project" value="UniProtKB-KW"/>
</dbReference>
<keyword evidence="7" id="KW-0004">4Fe-4S</keyword>
<dbReference type="Pfam" id="PF00672">
    <property type="entry name" value="HAMP"/>
    <property type="match status" value="1"/>
</dbReference>
<dbReference type="PANTHER" id="PTHR24421:SF58">
    <property type="entry name" value="SIGNAL TRANSDUCTION HISTIDINE-PROTEIN KINASE_PHOSPHATASE UHPB"/>
    <property type="match status" value="1"/>
</dbReference>
<evidence type="ECO:0000259" key="20">
    <source>
        <dbReference type="PROSITE" id="PS50109"/>
    </source>
</evidence>
<evidence type="ECO:0000256" key="14">
    <source>
        <dbReference type="ARBA" id="ARBA00023012"/>
    </source>
</evidence>
<dbReference type="Gene3D" id="3.30.565.10">
    <property type="entry name" value="Histidine kinase-like ATPase, C-terminal domain"/>
    <property type="match status" value="1"/>
</dbReference>
<evidence type="ECO:0000256" key="18">
    <source>
        <dbReference type="SAM" id="MobiDB-lite"/>
    </source>
</evidence>
<organism evidence="22 23">
    <name type="scientific">Zoogloea dura</name>
    <dbReference type="NCBI Taxonomy" id="2728840"/>
    <lineage>
        <taxon>Bacteria</taxon>
        <taxon>Pseudomonadati</taxon>
        <taxon>Pseudomonadota</taxon>
        <taxon>Betaproteobacteria</taxon>
        <taxon>Rhodocyclales</taxon>
        <taxon>Zoogloeaceae</taxon>
        <taxon>Zoogloea</taxon>
    </lineage>
</organism>
<evidence type="ECO:0000256" key="3">
    <source>
        <dbReference type="ARBA" id="ARBA00004370"/>
    </source>
</evidence>
<dbReference type="SUPFAM" id="SSF158472">
    <property type="entry name" value="HAMP domain-like"/>
    <property type="match status" value="1"/>
</dbReference>
<evidence type="ECO:0000256" key="9">
    <source>
        <dbReference type="ARBA" id="ARBA00022553"/>
    </source>
</evidence>
<dbReference type="InterPro" id="IPR050482">
    <property type="entry name" value="Sensor_HK_TwoCompSys"/>
</dbReference>
<evidence type="ECO:0000256" key="4">
    <source>
        <dbReference type="ARBA" id="ARBA00004496"/>
    </source>
</evidence>
<dbReference type="EC" id="2.7.13.3" evidence="5"/>
<evidence type="ECO:0000256" key="19">
    <source>
        <dbReference type="SAM" id="Phobius"/>
    </source>
</evidence>
<evidence type="ECO:0000256" key="13">
    <source>
        <dbReference type="ARBA" id="ARBA00023004"/>
    </source>
</evidence>
<feature type="region of interest" description="Disordered" evidence="18">
    <location>
        <begin position="1"/>
        <end position="22"/>
    </location>
</feature>
<comment type="catalytic activity">
    <reaction evidence="1">
        <text>ATP + protein L-histidine = ADP + protein N-phospho-L-histidine.</text>
        <dbReference type="EC" id="2.7.13.3"/>
    </reaction>
</comment>
<feature type="transmembrane region" description="Helical" evidence="19">
    <location>
        <begin position="35"/>
        <end position="55"/>
    </location>
</feature>
<dbReference type="PROSITE" id="PS50109">
    <property type="entry name" value="HIS_KIN"/>
    <property type="match status" value="1"/>
</dbReference>
<protein>
    <recommendedName>
        <fullName evidence="6">Oxygen sensor histidine kinase NreB</fullName>
        <ecNumber evidence="5">2.7.13.3</ecNumber>
    </recommendedName>
    <alternativeName>
        <fullName evidence="17">Nitrogen regulation protein B</fullName>
    </alternativeName>
</protein>
<dbReference type="InterPro" id="IPR003594">
    <property type="entry name" value="HATPase_dom"/>
</dbReference>
<name>A0A848GBC9_9RHOO</name>
<evidence type="ECO:0000256" key="17">
    <source>
        <dbReference type="ARBA" id="ARBA00030800"/>
    </source>
</evidence>
<keyword evidence="10" id="KW-0808">Transferase</keyword>
<dbReference type="GO" id="GO:0016020">
    <property type="term" value="C:membrane"/>
    <property type="evidence" value="ECO:0007669"/>
    <property type="project" value="UniProtKB-SubCell"/>
</dbReference>
<proteinExistence type="predicted"/>
<gene>
    <name evidence="22" type="ORF">HHL15_24200</name>
</gene>
<dbReference type="SMART" id="SM00304">
    <property type="entry name" value="HAMP"/>
    <property type="match status" value="1"/>
</dbReference>
<reference evidence="22 23" key="1">
    <citation type="submission" date="2020-04" db="EMBL/GenBank/DDBJ databases">
        <title>Zoogloea sp. G-4-1-14 isolated from soil.</title>
        <authorList>
            <person name="Dahal R.H."/>
        </authorList>
    </citation>
    <scope>NUCLEOTIDE SEQUENCE [LARGE SCALE GENOMIC DNA]</scope>
    <source>
        <strain evidence="22 23">G-4-1-14</strain>
    </source>
</reference>
<dbReference type="GO" id="GO:0046872">
    <property type="term" value="F:metal ion binding"/>
    <property type="evidence" value="ECO:0007669"/>
    <property type="project" value="UniProtKB-KW"/>
</dbReference>
<dbReference type="CDD" id="cd16917">
    <property type="entry name" value="HATPase_UhpB-NarQ-NarX-like"/>
    <property type="match status" value="1"/>
</dbReference>
<dbReference type="PROSITE" id="PS50885">
    <property type="entry name" value="HAMP"/>
    <property type="match status" value="1"/>
</dbReference>
<dbReference type="GO" id="GO:0000155">
    <property type="term" value="F:phosphorelay sensor kinase activity"/>
    <property type="evidence" value="ECO:0007669"/>
    <property type="project" value="InterPro"/>
</dbReference>
<dbReference type="InterPro" id="IPR003660">
    <property type="entry name" value="HAMP_dom"/>
</dbReference>
<accession>A0A848GBC9</accession>
<dbReference type="InterPro" id="IPR004358">
    <property type="entry name" value="Sig_transdc_His_kin-like_C"/>
</dbReference>
<dbReference type="SMART" id="SM00387">
    <property type="entry name" value="HATPase_c"/>
    <property type="match status" value="1"/>
</dbReference>
<evidence type="ECO:0000259" key="21">
    <source>
        <dbReference type="PROSITE" id="PS50885"/>
    </source>
</evidence>
<sequence>MNSETCTFDEAAAVTPSEPAPAPAVRRSLSLRLRVSLVLTTLAAALVMAGTLMWLHDARTAIGEEVTAAHRVAAQWLMVSAQGTAAGDPAWSEDRLLAHLNAVGRIRAHQLEARGANGQLLYRSPPSAYKIGRDAPEWFARWFEPGLPTLTLKASSLSLSLQPDPSRSVLDLWDDLSAAASRALLALLGLFAGCWFAIDRALKPLGQVMAALDRAGSGNFETRLPTDGPAELAYLAAAFNGMAGKLDAAVADNVRLNHEQAVAQAITERLEADRIAISRELHDELGQSITAVAALAGAIVQRSGDAPQIRHSAEVIRDVASRMQDDVRALLTRLRPPRNTPDQTLDDAVRSYLATWSQRHPDIALHSELFAGPQPLADDLTLAALRIVQESCTNIVRHALADRVRIRLLREGALLTIEVADNGRGILPAPGQAGFGLAGMRERVNALSGSLEISSPPGGGTRVRARLPITPEGRSAAAATSLAEAATASPCPALS</sequence>
<evidence type="ECO:0000256" key="16">
    <source>
        <dbReference type="ARBA" id="ARBA00024827"/>
    </source>
</evidence>
<dbReference type="RefSeq" id="WP_169148375.1">
    <property type="nucleotide sequence ID" value="NZ_JABBGA010000038.1"/>
</dbReference>
<dbReference type="Gene3D" id="1.20.5.1930">
    <property type="match status" value="1"/>
</dbReference>
<dbReference type="AlphaFoldDB" id="A0A848GBC9"/>
<dbReference type="CDD" id="cd06225">
    <property type="entry name" value="HAMP"/>
    <property type="match status" value="1"/>
</dbReference>
<evidence type="ECO:0000256" key="6">
    <source>
        <dbReference type="ARBA" id="ARBA00017322"/>
    </source>
</evidence>
<dbReference type="Pfam" id="PF07730">
    <property type="entry name" value="HisKA_3"/>
    <property type="match status" value="1"/>
</dbReference>
<comment type="cofactor">
    <cofactor evidence="2">
        <name>[4Fe-4S] cluster</name>
        <dbReference type="ChEBI" id="CHEBI:49883"/>
    </cofactor>
</comment>
<keyword evidence="8" id="KW-0963">Cytoplasm</keyword>
<evidence type="ECO:0000313" key="23">
    <source>
        <dbReference type="Proteomes" id="UP000580043"/>
    </source>
</evidence>
<evidence type="ECO:0000256" key="8">
    <source>
        <dbReference type="ARBA" id="ARBA00022490"/>
    </source>
</evidence>
<evidence type="ECO:0000313" key="22">
    <source>
        <dbReference type="EMBL" id="NML28859.1"/>
    </source>
</evidence>
<keyword evidence="15" id="KW-0411">Iron-sulfur</keyword>
<evidence type="ECO:0000256" key="10">
    <source>
        <dbReference type="ARBA" id="ARBA00022679"/>
    </source>
</evidence>
<comment type="function">
    <text evidence="16">Member of the two-component regulatory system NreB/NreC involved in the control of dissimilatory nitrate/nitrite reduction in response to oxygen. NreB functions as a direct oxygen sensor histidine kinase which is autophosphorylated, in the absence of oxygen, probably at the conserved histidine residue, and transfers its phosphate group probably to a conserved aspartate residue of NreC. NreB/NreC activates the expression of the nitrate (narGHJI) and nitrite (nir) reductase operons, as well as the putative nitrate transporter gene narT.</text>
</comment>
<evidence type="ECO:0000256" key="2">
    <source>
        <dbReference type="ARBA" id="ARBA00001966"/>
    </source>
</evidence>
<dbReference type="InterPro" id="IPR036890">
    <property type="entry name" value="HATPase_C_sf"/>
</dbReference>
<dbReference type="InterPro" id="IPR011712">
    <property type="entry name" value="Sig_transdc_His_kin_sub3_dim/P"/>
</dbReference>
<comment type="subcellular location">
    <subcellularLocation>
        <location evidence="4">Cytoplasm</location>
    </subcellularLocation>
    <subcellularLocation>
        <location evidence="3">Membrane</location>
    </subcellularLocation>
</comment>
<evidence type="ECO:0000256" key="15">
    <source>
        <dbReference type="ARBA" id="ARBA00023014"/>
    </source>
</evidence>
<keyword evidence="23" id="KW-1185">Reference proteome</keyword>
<dbReference type="Pfam" id="PF02518">
    <property type="entry name" value="HATPase_c"/>
    <property type="match status" value="1"/>
</dbReference>
<dbReference type="PRINTS" id="PR00344">
    <property type="entry name" value="BCTRLSENSOR"/>
</dbReference>
<keyword evidence="19" id="KW-0812">Transmembrane</keyword>
<dbReference type="GO" id="GO:0005737">
    <property type="term" value="C:cytoplasm"/>
    <property type="evidence" value="ECO:0007669"/>
    <property type="project" value="UniProtKB-SubCell"/>
</dbReference>
<evidence type="ECO:0000256" key="12">
    <source>
        <dbReference type="ARBA" id="ARBA00022777"/>
    </source>
</evidence>
<keyword evidence="12 22" id="KW-0418">Kinase</keyword>
<keyword evidence="13" id="KW-0408">Iron</keyword>
<dbReference type="InterPro" id="IPR005467">
    <property type="entry name" value="His_kinase_dom"/>
</dbReference>
<dbReference type="SUPFAM" id="SSF55874">
    <property type="entry name" value="ATPase domain of HSP90 chaperone/DNA topoisomerase II/histidine kinase"/>
    <property type="match status" value="1"/>
</dbReference>
<dbReference type="EMBL" id="JABBGA010000038">
    <property type="protein sequence ID" value="NML28859.1"/>
    <property type="molecule type" value="Genomic_DNA"/>
</dbReference>
<keyword evidence="14" id="KW-0902">Two-component regulatory system</keyword>
<keyword evidence="19" id="KW-1133">Transmembrane helix</keyword>
<evidence type="ECO:0000256" key="11">
    <source>
        <dbReference type="ARBA" id="ARBA00022723"/>
    </source>
</evidence>
<evidence type="ECO:0000256" key="7">
    <source>
        <dbReference type="ARBA" id="ARBA00022485"/>
    </source>
</evidence>